<keyword evidence="8 10" id="KW-1133">Transmembrane helix</keyword>
<protein>
    <recommendedName>
        <fullName evidence="4">Nicotinamide riboside transporter PnuC</fullName>
    </recommendedName>
</protein>
<dbReference type="PANTHER" id="PTHR36122:SF2">
    <property type="entry name" value="NICOTINAMIDE RIBOSIDE TRANSPORTER PNUC"/>
    <property type="match status" value="1"/>
</dbReference>
<keyword evidence="9 10" id="KW-0472">Membrane</keyword>
<proteinExistence type="inferred from homology"/>
<dbReference type="Proteomes" id="UP001225316">
    <property type="component" value="Unassembled WGS sequence"/>
</dbReference>
<dbReference type="InterPro" id="IPR006419">
    <property type="entry name" value="NMN_transpt_PnuC"/>
</dbReference>
<comment type="caution">
    <text evidence="11">The sequence shown here is derived from an EMBL/GenBank/DDBJ whole genome shotgun (WGS) entry which is preliminary data.</text>
</comment>
<evidence type="ECO:0000313" key="11">
    <source>
        <dbReference type="EMBL" id="MDQ8208506.1"/>
    </source>
</evidence>
<evidence type="ECO:0000256" key="6">
    <source>
        <dbReference type="ARBA" id="ARBA00022475"/>
    </source>
</evidence>
<feature type="transmembrane region" description="Helical" evidence="10">
    <location>
        <begin position="34"/>
        <end position="50"/>
    </location>
</feature>
<dbReference type="Pfam" id="PF04973">
    <property type="entry name" value="NMN_transporter"/>
    <property type="match status" value="1"/>
</dbReference>
<dbReference type="NCBIfam" id="TIGR01528">
    <property type="entry name" value="NMN_trans_PnuC"/>
    <property type="match status" value="1"/>
</dbReference>
<dbReference type="EMBL" id="JARXHW010000032">
    <property type="protein sequence ID" value="MDQ8208506.1"/>
    <property type="molecule type" value="Genomic_DNA"/>
</dbReference>
<dbReference type="RefSeq" id="WP_308951112.1">
    <property type="nucleotide sequence ID" value="NZ_JARXHW010000032.1"/>
</dbReference>
<comment type="similarity">
    <text evidence="3">Belongs to the nicotinamide ribonucleoside (NR) uptake permease (TC 4.B.1) family.</text>
</comment>
<feature type="transmembrane region" description="Helical" evidence="10">
    <location>
        <begin position="99"/>
        <end position="117"/>
    </location>
</feature>
<sequence>MDDFVAQLRAISLIDWFAMLTGIVGVYLSVKEKTLAWMFFILCYVSYIYISFREGYYAFGGMNIVFVGVAGYGWYKWTQPPSETGDEVQVSHMPAKRRWQVALAIAAGTLGIGWLLASTGEARLPYFDAFATSCAFAAQWALSRKHIENWLFWIISDLVYLVFFFNDRIWPSVLLFTVFIILALQGWMEWKAKIAARASHSAQTDA</sequence>
<evidence type="ECO:0000256" key="10">
    <source>
        <dbReference type="SAM" id="Phobius"/>
    </source>
</evidence>
<feature type="transmembrane region" description="Helical" evidence="10">
    <location>
        <begin position="172"/>
        <end position="190"/>
    </location>
</feature>
<reference evidence="11 12" key="1">
    <citation type="submission" date="2023-04" db="EMBL/GenBank/DDBJ databases">
        <title>A novel bacteria isolated from coastal sediment.</title>
        <authorList>
            <person name="Liu X.-J."/>
            <person name="Du Z.-J."/>
        </authorList>
    </citation>
    <scope>NUCLEOTIDE SEQUENCE [LARGE SCALE GENOMIC DNA]</scope>
    <source>
        <strain evidence="11 12">SDUM461003</strain>
    </source>
</reference>
<dbReference type="PANTHER" id="PTHR36122">
    <property type="entry name" value="NICOTINAMIDE RIBOSIDE TRANSPORTER PNUC"/>
    <property type="match status" value="1"/>
</dbReference>
<comment type="subcellular location">
    <subcellularLocation>
        <location evidence="2">Cell membrane</location>
        <topology evidence="2">Multi-pass membrane protein</topology>
    </subcellularLocation>
</comment>
<evidence type="ECO:0000313" key="12">
    <source>
        <dbReference type="Proteomes" id="UP001225316"/>
    </source>
</evidence>
<evidence type="ECO:0000256" key="5">
    <source>
        <dbReference type="ARBA" id="ARBA00022448"/>
    </source>
</evidence>
<evidence type="ECO:0000256" key="2">
    <source>
        <dbReference type="ARBA" id="ARBA00004651"/>
    </source>
</evidence>
<keyword evidence="7 10" id="KW-0812">Transmembrane</keyword>
<evidence type="ECO:0000256" key="1">
    <source>
        <dbReference type="ARBA" id="ARBA00002672"/>
    </source>
</evidence>
<keyword evidence="6" id="KW-1003">Cell membrane</keyword>
<evidence type="ECO:0000256" key="7">
    <source>
        <dbReference type="ARBA" id="ARBA00022692"/>
    </source>
</evidence>
<feature type="transmembrane region" description="Helical" evidence="10">
    <location>
        <begin position="6"/>
        <end position="27"/>
    </location>
</feature>
<evidence type="ECO:0000256" key="4">
    <source>
        <dbReference type="ARBA" id="ARBA00017522"/>
    </source>
</evidence>
<comment type="function">
    <text evidence="1">Required for nicotinamide riboside transport across the inner membrane.</text>
</comment>
<accession>A0ABU1AWP9</accession>
<evidence type="ECO:0000256" key="8">
    <source>
        <dbReference type="ARBA" id="ARBA00022989"/>
    </source>
</evidence>
<evidence type="ECO:0000256" key="9">
    <source>
        <dbReference type="ARBA" id="ARBA00023136"/>
    </source>
</evidence>
<feature type="transmembrane region" description="Helical" evidence="10">
    <location>
        <begin position="56"/>
        <end position="75"/>
    </location>
</feature>
<gene>
    <name evidence="11" type="primary">pnuC</name>
    <name evidence="11" type="ORF">QEH52_13360</name>
</gene>
<evidence type="ECO:0000256" key="3">
    <source>
        <dbReference type="ARBA" id="ARBA00006669"/>
    </source>
</evidence>
<organism evidence="11 12">
    <name type="scientific">Thalassobacterium maritimum</name>
    <dbReference type="NCBI Taxonomy" id="3041265"/>
    <lineage>
        <taxon>Bacteria</taxon>
        <taxon>Pseudomonadati</taxon>
        <taxon>Verrucomicrobiota</taxon>
        <taxon>Opitutia</taxon>
        <taxon>Puniceicoccales</taxon>
        <taxon>Coraliomargaritaceae</taxon>
        <taxon>Thalassobacterium</taxon>
    </lineage>
</organism>
<keyword evidence="12" id="KW-1185">Reference proteome</keyword>
<name>A0ABU1AWP9_9BACT</name>
<keyword evidence="5" id="KW-0813">Transport</keyword>